<sequence>MNGSKVRHTIGSSDIDEQYCKYLGEEGDTIRGLHTTPIMSYVDKLNFTLTYASGGTCQVKVSFYIVFLGSICDASVCMCLCVIYSSSADLVTQPAISIQKELLG</sequence>
<dbReference type="Proteomes" id="UP000324222">
    <property type="component" value="Unassembled WGS sequence"/>
</dbReference>
<dbReference type="EMBL" id="VSRR010029939">
    <property type="protein sequence ID" value="MPC69757.1"/>
    <property type="molecule type" value="Genomic_DNA"/>
</dbReference>
<reference evidence="1 2" key="1">
    <citation type="submission" date="2019-05" db="EMBL/GenBank/DDBJ databases">
        <title>Another draft genome of Portunus trituberculatus and its Hox gene families provides insights of decapod evolution.</title>
        <authorList>
            <person name="Jeong J.-H."/>
            <person name="Song I."/>
            <person name="Kim S."/>
            <person name="Choi T."/>
            <person name="Kim D."/>
            <person name="Ryu S."/>
            <person name="Kim W."/>
        </authorList>
    </citation>
    <scope>NUCLEOTIDE SEQUENCE [LARGE SCALE GENOMIC DNA]</scope>
    <source>
        <tissue evidence="1">Muscle</tissue>
    </source>
</reference>
<name>A0A5B7HKI6_PORTR</name>
<dbReference type="AlphaFoldDB" id="A0A5B7HKI6"/>
<organism evidence="1 2">
    <name type="scientific">Portunus trituberculatus</name>
    <name type="common">Swimming crab</name>
    <name type="synonym">Neptunus trituberculatus</name>
    <dbReference type="NCBI Taxonomy" id="210409"/>
    <lineage>
        <taxon>Eukaryota</taxon>
        <taxon>Metazoa</taxon>
        <taxon>Ecdysozoa</taxon>
        <taxon>Arthropoda</taxon>
        <taxon>Crustacea</taxon>
        <taxon>Multicrustacea</taxon>
        <taxon>Malacostraca</taxon>
        <taxon>Eumalacostraca</taxon>
        <taxon>Eucarida</taxon>
        <taxon>Decapoda</taxon>
        <taxon>Pleocyemata</taxon>
        <taxon>Brachyura</taxon>
        <taxon>Eubrachyura</taxon>
        <taxon>Portunoidea</taxon>
        <taxon>Portunidae</taxon>
        <taxon>Portuninae</taxon>
        <taxon>Portunus</taxon>
    </lineage>
</organism>
<evidence type="ECO:0000313" key="1">
    <source>
        <dbReference type="EMBL" id="MPC69757.1"/>
    </source>
</evidence>
<dbReference type="OrthoDB" id="5946254at2759"/>
<gene>
    <name evidence="1" type="ORF">E2C01_063988</name>
</gene>
<proteinExistence type="predicted"/>
<protein>
    <submittedName>
        <fullName evidence="1">Uncharacterized protein</fullName>
    </submittedName>
</protein>
<keyword evidence="2" id="KW-1185">Reference proteome</keyword>
<accession>A0A5B7HKI6</accession>
<comment type="caution">
    <text evidence="1">The sequence shown here is derived from an EMBL/GenBank/DDBJ whole genome shotgun (WGS) entry which is preliminary data.</text>
</comment>
<evidence type="ECO:0000313" key="2">
    <source>
        <dbReference type="Proteomes" id="UP000324222"/>
    </source>
</evidence>